<evidence type="ECO:0000256" key="9">
    <source>
        <dbReference type="ARBA" id="ARBA00022968"/>
    </source>
</evidence>
<proteinExistence type="inferred from homology"/>
<keyword evidence="12" id="KW-0406">Ion transport</keyword>
<gene>
    <name evidence="19" type="ORF">CEUTPL_LOCUS11748</name>
</gene>
<dbReference type="GO" id="GO:0001671">
    <property type="term" value="F:ATPase activator activity"/>
    <property type="evidence" value="ECO:0007669"/>
    <property type="project" value="UniProtKB-ARBA"/>
</dbReference>
<keyword evidence="15" id="KW-0325">Glycoprotein</keyword>
<dbReference type="EMBL" id="OU892283">
    <property type="protein sequence ID" value="CAG9771312.1"/>
    <property type="molecule type" value="Genomic_DNA"/>
</dbReference>
<evidence type="ECO:0000256" key="18">
    <source>
        <dbReference type="SAM" id="Phobius"/>
    </source>
</evidence>
<dbReference type="Proteomes" id="UP001152799">
    <property type="component" value="Chromosome 7"/>
</dbReference>
<dbReference type="InterPro" id="IPR000402">
    <property type="entry name" value="Na/K_ATPase_sub_beta"/>
</dbReference>
<feature type="transmembrane region" description="Helical" evidence="18">
    <location>
        <begin position="53"/>
        <end position="75"/>
    </location>
</feature>
<keyword evidence="16" id="KW-0739">Sodium transport</keyword>
<dbReference type="PANTHER" id="PTHR11523">
    <property type="entry name" value="SODIUM/POTASSIUM-DEPENDENT ATPASE BETA SUBUNIT"/>
    <property type="match status" value="1"/>
</dbReference>
<evidence type="ECO:0000256" key="17">
    <source>
        <dbReference type="ARBA" id="ARBA00025540"/>
    </source>
</evidence>
<keyword evidence="9" id="KW-0735">Signal-anchor</keyword>
<evidence type="ECO:0000256" key="8">
    <source>
        <dbReference type="ARBA" id="ARBA00022958"/>
    </source>
</evidence>
<keyword evidence="20" id="KW-1185">Reference proteome</keyword>
<dbReference type="FunFam" id="2.60.40.1660:FF:000004">
    <property type="entry name" value="sodium/potassium-transporting ATPase subunit beta-2"/>
    <property type="match status" value="1"/>
</dbReference>
<evidence type="ECO:0000256" key="16">
    <source>
        <dbReference type="ARBA" id="ARBA00023201"/>
    </source>
</evidence>
<comment type="similarity">
    <text evidence="2">Belongs to the X(+)/potassium ATPases subunit beta family.</text>
</comment>
<evidence type="ECO:0008006" key="21">
    <source>
        <dbReference type="Google" id="ProtNLM"/>
    </source>
</evidence>
<dbReference type="GO" id="GO:0030007">
    <property type="term" value="P:intracellular potassium ion homeostasis"/>
    <property type="evidence" value="ECO:0007669"/>
    <property type="project" value="TreeGrafter"/>
</dbReference>
<keyword evidence="8" id="KW-0630">Potassium</keyword>
<evidence type="ECO:0000256" key="14">
    <source>
        <dbReference type="ARBA" id="ARBA00023157"/>
    </source>
</evidence>
<organism evidence="19 20">
    <name type="scientific">Ceutorhynchus assimilis</name>
    <name type="common">cabbage seed weevil</name>
    <dbReference type="NCBI Taxonomy" id="467358"/>
    <lineage>
        <taxon>Eukaryota</taxon>
        <taxon>Metazoa</taxon>
        <taxon>Ecdysozoa</taxon>
        <taxon>Arthropoda</taxon>
        <taxon>Hexapoda</taxon>
        <taxon>Insecta</taxon>
        <taxon>Pterygota</taxon>
        <taxon>Neoptera</taxon>
        <taxon>Endopterygota</taxon>
        <taxon>Coleoptera</taxon>
        <taxon>Polyphaga</taxon>
        <taxon>Cucujiformia</taxon>
        <taxon>Curculionidae</taxon>
        <taxon>Ceutorhynchinae</taxon>
        <taxon>Ceutorhynchus</taxon>
    </lineage>
</organism>
<dbReference type="GO" id="GO:1990573">
    <property type="term" value="P:potassium ion import across plasma membrane"/>
    <property type="evidence" value="ECO:0007669"/>
    <property type="project" value="TreeGrafter"/>
</dbReference>
<evidence type="ECO:0000256" key="6">
    <source>
        <dbReference type="ARBA" id="ARBA00022607"/>
    </source>
</evidence>
<reference evidence="19" key="1">
    <citation type="submission" date="2022-01" db="EMBL/GenBank/DDBJ databases">
        <authorList>
            <person name="King R."/>
        </authorList>
    </citation>
    <scope>NUCLEOTIDE SEQUENCE</scope>
</reference>
<keyword evidence="7 18" id="KW-0812">Transmembrane</keyword>
<protein>
    <recommendedName>
        <fullName evidence="21">Sodium/potassium-transporting ATPase subunit beta-1</fullName>
    </recommendedName>
</protein>
<keyword evidence="10 18" id="KW-1133">Transmembrane helix</keyword>
<evidence type="ECO:0000256" key="3">
    <source>
        <dbReference type="ARBA" id="ARBA00022448"/>
    </source>
</evidence>
<sequence>MVVDKSEDNGGFREFQFQRIKQETKWETFRKAIYDPATKSVLGRTGKSWGQLLVFYAIFYAVLAALFAICMQGLFATLSDTEPRWTLDESLIGTNPGLGFRPISDKTEEGSLIWYNMTNQTDINKWVKLVNKFLEPYNATQTGQNYVNCDFEKQPAKGEVCFTDLSALGNCNEERAYGYNGSSPCIFLKLNRIYGWTPDYYTSSLEEMPDDLKYHIDNNTKTAAEKKQVWVSCQGVDDVDKENVQGFRYWPQGFASYYYPYKNYPNYLSPIIAVEVIKLTLQQRQNNQEQTSTTHPFISRQCEWPQGKAAIRGPKSRCSEPANRQRCDKEECFTKLII</sequence>
<dbReference type="GO" id="GO:0006883">
    <property type="term" value="P:intracellular sodium ion homeostasis"/>
    <property type="evidence" value="ECO:0007669"/>
    <property type="project" value="TreeGrafter"/>
</dbReference>
<evidence type="ECO:0000313" key="20">
    <source>
        <dbReference type="Proteomes" id="UP001152799"/>
    </source>
</evidence>
<evidence type="ECO:0000256" key="2">
    <source>
        <dbReference type="ARBA" id="ARBA00005876"/>
    </source>
</evidence>
<evidence type="ECO:0000313" key="19">
    <source>
        <dbReference type="EMBL" id="CAG9771312.1"/>
    </source>
</evidence>
<keyword evidence="4" id="KW-1003">Cell membrane</keyword>
<dbReference type="OrthoDB" id="5912413at2759"/>
<evidence type="ECO:0000256" key="12">
    <source>
        <dbReference type="ARBA" id="ARBA00023065"/>
    </source>
</evidence>
<name>A0A9N9MW35_9CUCU</name>
<dbReference type="GO" id="GO:0036376">
    <property type="term" value="P:sodium ion export across plasma membrane"/>
    <property type="evidence" value="ECO:0007669"/>
    <property type="project" value="TreeGrafter"/>
</dbReference>
<dbReference type="GO" id="GO:0005890">
    <property type="term" value="C:sodium:potassium-exchanging ATPase complex"/>
    <property type="evidence" value="ECO:0007669"/>
    <property type="project" value="InterPro"/>
</dbReference>
<dbReference type="PANTHER" id="PTHR11523:SF31">
    <property type="entry name" value="AT04468P-RELATED"/>
    <property type="match status" value="1"/>
</dbReference>
<comment type="subcellular location">
    <subcellularLocation>
        <location evidence="1">Cell membrane</location>
        <topology evidence="1">Single-pass type II membrane protein</topology>
    </subcellularLocation>
</comment>
<keyword evidence="6" id="KW-0740">Sodium/potassium transport</keyword>
<dbReference type="Gene3D" id="2.60.40.1660">
    <property type="entry name" value="Na, k-atpase alpha subunit"/>
    <property type="match status" value="1"/>
</dbReference>
<keyword evidence="5" id="KW-0633">Potassium transport</keyword>
<keyword evidence="13 18" id="KW-0472">Membrane</keyword>
<evidence type="ECO:0000256" key="11">
    <source>
        <dbReference type="ARBA" id="ARBA00023053"/>
    </source>
</evidence>
<dbReference type="InterPro" id="IPR038702">
    <property type="entry name" value="Na/K_ATPase_sub_beta_sf"/>
</dbReference>
<keyword evidence="11" id="KW-0915">Sodium</keyword>
<evidence type="ECO:0000256" key="13">
    <source>
        <dbReference type="ARBA" id="ARBA00023136"/>
    </source>
</evidence>
<keyword evidence="3" id="KW-0813">Transport</keyword>
<comment type="function">
    <text evidence="17">This is the non-catalytic component of the active enzyme, which catalyzes the hydrolysis of ATP coupled with the exchange of Na(+) and K(+) ions across the plasma membrane. The beta subunit regulates, through assembly of alpha/beta heterodimers, the number of sodium pumps transported to the plasma membrane.</text>
</comment>
<evidence type="ECO:0000256" key="15">
    <source>
        <dbReference type="ARBA" id="ARBA00023180"/>
    </source>
</evidence>
<evidence type="ECO:0000256" key="7">
    <source>
        <dbReference type="ARBA" id="ARBA00022692"/>
    </source>
</evidence>
<evidence type="ECO:0000256" key="1">
    <source>
        <dbReference type="ARBA" id="ARBA00004401"/>
    </source>
</evidence>
<evidence type="ECO:0000256" key="5">
    <source>
        <dbReference type="ARBA" id="ARBA00022538"/>
    </source>
</evidence>
<dbReference type="Pfam" id="PF00287">
    <property type="entry name" value="Na_K-ATPase"/>
    <property type="match status" value="1"/>
</dbReference>
<accession>A0A9N9MW35</accession>
<evidence type="ECO:0000256" key="4">
    <source>
        <dbReference type="ARBA" id="ARBA00022475"/>
    </source>
</evidence>
<dbReference type="AlphaFoldDB" id="A0A9N9MW35"/>
<evidence type="ECO:0000256" key="10">
    <source>
        <dbReference type="ARBA" id="ARBA00022989"/>
    </source>
</evidence>
<keyword evidence="14" id="KW-1015">Disulfide bond</keyword>